<name>A0ABU8ZT39_9MOLU</name>
<reference evidence="1 2" key="1">
    <citation type="journal article" date="2023" name="Int. J. Syst. Evol. Microbiol.">
        <title>The observation of taxonomic boundaries for the 16SrII and 16SrXXV phytoplasmas using genome-based delimitation.</title>
        <authorList>
            <person name="Rodrigues Jardim B."/>
            <person name="Tran-Nguyen L.T.T."/>
            <person name="Gambley C."/>
            <person name="Al-Sadi A.M."/>
            <person name="Al-Subhi A.M."/>
            <person name="Foissac X."/>
            <person name="Salar P."/>
            <person name="Cai H."/>
            <person name="Yang J.Y."/>
            <person name="Davis R."/>
            <person name="Jones L."/>
            <person name="Rodoni B."/>
            <person name="Constable F.E."/>
        </authorList>
    </citation>
    <scope>NUCLEOTIDE SEQUENCE [LARGE SCALE GENOMIC DNA]</scope>
    <source>
        <strain evidence="1">BAWM-OMN-P75</strain>
    </source>
</reference>
<feature type="non-terminal residue" evidence="1">
    <location>
        <position position="61"/>
    </location>
</feature>
<evidence type="ECO:0000313" key="1">
    <source>
        <dbReference type="EMBL" id="MEK0309340.1"/>
    </source>
</evidence>
<sequence length="61" mass="7387">MLSTKQKTFIVINSIINWDDDYKDNLLIRKTKFESWDSFFWKIVKGIRNYQFEITGIIINP</sequence>
<organism evidence="1 2">
    <name type="scientific">Candidatus Phytoplasma citri</name>
    <dbReference type="NCBI Taxonomy" id="180978"/>
    <lineage>
        <taxon>Bacteria</taxon>
        <taxon>Bacillati</taxon>
        <taxon>Mycoplasmatota</taxon>
        <taxon>Mollicutes</taxon>
        <taxon>Acholeplasmatales</taxon>
        <taxon>Acholeplasmataceae</taxon>
        <taxon>Candidatus Phytoplasma</taxon>
        <taxon>16SrII (Peanut WB group)</taxon>
    </lineage>
</organism>
<accession>A0ABU8ZT39</accession>
<keyword evidence="2" id="KW-1185">Reference proteome</keyword>
<evidence type="ECO:0000313" key="2">
    <source>
        <dbReference type="Proteomes" id="UP001383392"/>
    </source>
</evidence>
<protein>
    <submittedName>
        <fullName evidence="1">Uncharacterized protein</fullName>
    </submittedName>
</protein>
<comment type="caution">
    <text evidence="1">The sequence shown here is derived from an EMBL/GenBank/DDBJ whole genome shotgun (WGS) entry which is preliminary data.</text>
</comment>
<dbReference type="RefSeq" id="WP_340482634.1">
    <property type="nucleotide sequence ID" value="NZ_JAOSJG010000036.1"/>
</dbReference>
<proteinExistence type="predicted"/>
<dbReference type="Proteomes" id="UP001383392">
    <property type="component" value="Unassembled WGS sequence"/>
</dbReference>
<gene>
    <name evidence="1" type="ORF">OC712_02520</name>
</gene>
<dbReference type="EMBL" id="JAOSJG010000036">
    <property type="protein sequence ID" value="MEK0309340.1"/>
    <property type="molecule type" value="Genomic_DNA"/>
</dbReference>